<name>A0A915JU46_ROMCU</name>
<evidence type="ECO:0000313" key="2">
    <source>
        <dbReference type="Proteomes" id="UP000887565"/>
    </source>
</evidence>
<dbReference type="PRINTS" id="PR00700">
    <property type="entry name" value="PRTYPHPHTASE"/>
</dbReference>
<dbReference type="WBParaSite" id="nRc.2.0.1.t29584-RA">
    <property type="protein sequence ID" value="nRc.2.0.1.t29584-RA"/>
    <property type="gene ID" value="nRc.2.0.1.g29584"/>
</dbReference>
<dbReference type="Gene3D" id="3.90.190.10">
    <property type="entry name" value="Protein tyrosine phosphatase superfamily"/>
    <property type="match status" value="1"/>
</dbReference>
<dbReference type="GO" id="GO:0004725">
    <property type="term" value="F:protein tyrosine phosphatase activity"/>
    <property type="evidence" value="ECO:0007669"/>
    <property type="project" value="InterPro"/>
</dbReference>
<dbReference type="OMA" id="VVHCRFV"/>
<dbReference type="SMART" id="SM00194">
    <property type="entry name" value="PTPc"/>
    <property type="match status" value="1"/>
</dbReference>
<feature type="domain" description="Tyrosine-protein phosphatase" evidence="1">
    <location>
        <begin position="1"/>
        <end position="198"/>
    </location>
</feature>
<dbReference type="SUPFAM" id="SSF52799">
    <property type="entry name" value="(Phosphotyrosine protein) phosphatases II"/>
    <property type="match status" value="1"/>
</dbReference>
<dbReference type="Pfam" id="PF00102">
    <property type="entry name" value="Y_phosphatase"/>
    <property type="match status" value="1"/>
</dbReference>
<reference evidence="3" key="1">
    <citation type="submission" date="2022-11" db="UniProtKB">
        <authorList>
            <consortium name="WormBaseParasite"/>
        </authorList>
    </citation>
    <scope>IDENTIFICATION</scope>
</reference>
<dbReference type="PANTHER" id="PTHR19134">
    <property type="entry name" value="RECEPTOR-TYPE TYROSINE-PROTEIN PHOSPHATASE"/>
    <property type="match status" value="1"/>
</dbReference>
<keyword evidence="2" id="KW-1185">Reference proteome</keyword>
<proteinExistence type="predicted"/>
<dbReference type="InterPro" id="IPR029021">
    <property type="entry name" value="Prot-tyrosine_phosphatase-like"/>
</dbReference>
<sequence>MSIETDQHFTWEHSNKELNKPKNRYANVIAYDHSRVVLKSGDGRAPCSDYVNANFIDGYRKPKAYVATQGPLPETFGDFWLMIFEQNCPMIVMLTKLEERSRVKCDQYWPSPLTPARSPLVYGSVQVATKEILEFAHYTLRIFEISKIGSQETREVKQMQFTAWPDHGVPDYPTPFLMFLRRVKALTPVDAGPIIVHC</sequence>
<dbReference type="PROSITE" id="PS50055">
    <property type="entry name" value="TYR_PHOSPHATASE_PTP"/>
    <property type="match status" value="1"/>
</dbReference>
<protein>
    <submittedName>
        <fullName evidence="3">Tyrosine-protein phosphatase domain-containing protein</fullName>
    </submittedName>
</protein>
<dbReference type="InterPro" id="IPR050348">
    <property type="entry name" value="Protein-Tyr_Phosphatase"/>
</dbReference>
<accession>A0A915JU46</accession>
<dbReference type="AlphaFoldDB" id="A0A915JU46"/>
<evidence type="ECO:0000313" key="3">
    <source>
        <dbReference type="WBParaSite" id="nRc.2.0.1.t29584-RA"/>
    </source>
</evidence>
<dbReference type="InterPro" id="IPR000242">
    <property type="entry name" value="PTP_cat"/>
</dbReference>
<organism evidence="2 3">
    <name type="scientific">Romanomermis culicivorax</name>
    <name type="common">Nematode worm</name>
    <dbReference type="NCBI Taxonomy" id="13658"/>
    <lineage>
        <taxon>Eukaryota</taxon>
        <taxon>Metazoa</taxon>
        <taxon>Ecdysozoa</taxon>
        <taxon>Nematoda</taxon>
        <taxon>Enoplea</taxon>
        <taxon>Dorylaimia</taxon>
        <taxon>Mermithida</taxon>
        <taxon>Mermithoidea</taxon>
        <taxon>Mermithidae</taxon>
        <taxon>Romanomermis</taxon>
    </lineage>
</organism>
<dbReference type="Proteomes" id="UP000887565">
    <property type="component" value="Unplaced"/>
</dbReference>
<dbReference type="PANTHER" id="PTHR19134:SF531">
    <property type="entry name" value="TYROSINE-PROTEIN PHOSPHATASE LAR"/>
    <property type="match status" value="1"/>
</dbReference>
<evidence type="ECO:0000259" key="1">
    <source>
        <dbReference type="PROSITE" id="PS50055"/>
    </source>
</evidence>